<evidence type="ECO:0000313" key="2">
    <source>
        <dbReference type="Proteomes" id="UP001190700"/>
    </source>
</evidence>
<dbReference type="SUPFAM" id="SSF52540">
    <property type="entry name" value="P-loop containing nucleoside triphosphate hydrolases"/>
    <property type="match status" value="1"/>
</dbReference>
<dbReference type="EMBL" id="LGRX02000900">
    <property type="protein sequence ID" value="KAK3287330.1"/>
    <property type="molecule type" value="Genomic_DNA"/>
</dbReference>
<accession>A0AAE0LJM8</accession>
<proteinExistence type="predicted"/>
<dbReference type="InterPro" id="IPR040632">
    <property type="entry name" value="Sulfotransfer_4"/>
</dbReference>
<sequence length="183" mass="21796">MRGCHPFMNKKWTLAEVMAFIKNKTNSELFKMQEQNIDECDVFSDTPIFVMAKMLRWRYPDARFVMTTRELDPWLDSTGRLMEYKCPRIAKGWKEFHRWYYGPGCHDDVVWRRRYVEHHVRMLKMFEGQLLLIPLEMPDDEKFKSLLTYLDCEAVEDTHYIFKQHALGQQTTAGGSGFDKIAP</sequence>
<comment type="caution">
    <text evidence="1">The sequence shown here is derived from an EMBL/GenBank/DDBJ whole genome shotgun (WGS) entry which is preliminary data.</text>
</comment>
<dbReference type="AlphaFoldDB" id="A0AAE0LJM8"/>
<dbReference type="Proteomes" id="UP001190700">
    <property type="component" value="Unassembled WGS sequence"/>
</dbReference>
<organism evidence="1 2">
    <name type="scientific">Cymbomonas tetramitiformis</name>
    <dbReference type="NCBI Taxonomy" id="36881"/>
    <lineage>
        <taxon>Eukaryota</taxon>
        <taxon>Viridiplantae</taxon>
        <taxon>Chlorophyta</taxon>
        <taxon>Pyramimonadophyceae</taxon>
        <taxon>Pyramimonadales</taxon>
        <taxon>Pyramimonadaceae</taxon>
        <taxon>Cymbomonas</taxon>
    </lineage>
</organism>
<dbReference type="Pfam" id="PF17784">
    <property type="entry name" value="Sulfotransfer_4"/>
    <property type="match status" value="1"/>
</dbReference>
<dbReference type="Gene3D" id="3.40.50.300">
    <property type="entry name" value="P-loop containing nucleotide triphosphate hydrolases"/>
    <property type="match status" value="1"/>
</dbReference>
<protein>
    <submittedName>
        <fullName evidence="1">Uncharacterized protein</fullName>
    </submittedName>
</protein>
<dbReference type="InterPro" id="IPR027417">
    <property type="entry name" value="P-loop_NTPase"/>
</dbReference>
<keyword evidence="2" id="KW-1185">Reference proteome</keyword>
<reference evidence="1 2" key="1">
    <citation type="journal article" date="2015" name="Genome Biol. Evol.">
        <title>Comparative Genomics of a Bacterivorous Green Alga Reveals Evolutionary Causalities and Consequences of Phago-Mixotrophic Mode of Nutrition.</title>
        <authorList>
            <person name="Burns J.A."/>
            <person name="Paasch A."/>
            <person name="Narechania A."/>
            <person name="Kim E."/>
        </authorList>
    </citation>
    <scope>NUCLEOTIDE SEQUENCE [LARGE SCALE GENOMIC DNA]</scope>
    <source>
        <strain evidence="1 2">PLY_AMNH</strain>
    </source>
</reference>
<name>A0AAE0LJM8_9CHLO</name>
<evidence type="ECO:0000313" key="1">
    <source>
        <dbReference type="EMBL" id="KAK3287330.1"/>
    </source>
</evidence>
<gene>
    <name evidence="1" type="ORF">CYMTET_5154</name>
</gene>